<sequence>MLNPEQRLVGLLVGVLETVCSQVLLGYAATGVEQDLKPPAILLQLESISELQQQGSRRKDQWLFNLSAVVPTNDRATYALLEFTRTIRQALSSDKALAEQCRKLTFSETQFDIAPRQGQLSFADITLTLETVF</sequence>
<name>A0A081NI08_9GAMM</name>
<gene>
    <name evidence="1" type="ORF">GZ78_10925</name>
</gene>
<protein>
    <submittedName>
        <fullName evidence="1">Uncharacterized protein</fullName>
    </submittedName>
</protein>
<reference evidence="1 2" key="1">
    <citation type="submission" date="2014-06" db="EMBL/GenBank/DDBJ databases">
        <title>Whole Genome Sequences of Three Symbiotic Endozoicomonas Bacteria.</title>
        <authorList>
            <person name="Neave M.J."/>
            <person name="Apprill A."/>
            <person name="Voolstra C.R."/>
        </authorList>
    </citation>
    <scope>NUCLEOTIDE SEQUENCE [LARGE SCALE GENOMIC DNA]</scope>
    <source>
        <strain evidence="1 2">DSM 25634</strain>
    </source>
</reference>
<dbReference type="OrthoDB" id="6197131at2"/>
<organism evidence="1 2">
    <name type="scientific">Endozoicomonas numazuensis</name>
    <dbReference type="NCBI Taxonomy" id="1137799"/>
    <lineage>
        <taxon>Bacteria</taxon>
        <taxon>Pseudomonadati</taxon>
        <taxon>Pseudomonadota</taxon>
        <taxon>Gammaproteobacteria</taxon>
        <taxon>Oceanospirillales</taxon>
        <taxon>Endozoicomonadaceae</taxon>
        <taxon>Endozoicomonas</taxon>
    </lineage>
</organism>
<dbReference type="STRING" id="1137799.GZ78_10925"/>
<proteinExistence type="predicted"/>
<dbReference type="RefSeq" id="WP_034835146.1">
    <property type="nucleotide sequence ID" value="NZ_JOKH01000002.1"/>
</dbReference>
<accession>A0A081NI08</accession>
<dbReference type="Proteomes" id="UP000028073">
    <property type="component" value="Unassembled WGS sequence"/>
</dbReference>
<dbReference type="AlphaFoldDB" id="A0A081NI08"/>
<comment type="caution">
    <text evidence="1">The sequence shown here is derived from an EMBL/GenBank/DDBJ whole genome shotgun (WGS) entry which is preliminary data.</text>
</comment>
<evidence type="ECO:0000313" key="1">
    <source>
        <dbReference type="EMBL" id="KEQ18081.1"/>
    </source>
</evidence>
<dbReference type="EMBL" id="JOKH01000002">
    <property type="protein sequence ID" value="KEQ18081.1"/>
    <property type="molecule type" value="Genomic_DNA"/>
</dbReference>
<keyword evidence="2" id="KW-1185">Reference proteome</keyword>
<evidence type="ECO:0000313" key="2">
    <source>
        <dbReference type="Proteomes" id="UP000028073"/>
    </source>
</evidence>